<dbReference type="InterPro" id="IPR002524">
    <property type="entry name" value="Cation_efflux"/>
</dbReference>
<evidence type="ECO:0000256" key="1">
    <source>
        <dbReference type="ARBA" id="ARBA00004141"/>
    </source>
</evidence>
<feature type="transmembrane region" description="Helical" evidence="7">
    <location>
        <begin position="178"/>
        <end position="195"/>
    </location>
</feature>
<comment type="caution">
    <text evidence="10">The sequence shown here is derived from an EMBL/GenBank/DDBJ whole genome shotgun (WGS) entry which is preliminary data.</text>
</comment>
<comment type="similarity">
    <text evidence="2">Belongs to the cation diffusion facilitator (CDF) transporter (TC 2.A.4) family.</text>
</comment>
<dbReference type="Proteomes" id="UP000035996">
    <property type="component" value="Unassembled WGS sequence"/>
</dbReference>
<keyword evidence="11" id="KW-1185">Reference proteome</keyword>
<dbReference type="Pfam" id="PF01545">
    <property type="entry name" value="Cation_efflux"/>
    <property type="match status" value="1"/>
</dbReference>
<dbReference type="PANTHER" id="PTHR43840">
    <property type="entry name" value="MITOCHONDRIAL METAL TRANSPORTER 1-RELATED"/>
    <property type="match status" value="1"/>
</dbReference>
<feature type="domain" description="Cation efflux protein transmembrane" evidence="8">
    <location>
        <begin position="10"/>
        <end position="202"/>
    </location>
</feature>
<feature type="transmembrane region" description="Helical" evidence="7">
    <location>
        <begin position="152"/>
        <end position="172"/>
    </location>
</feature>
<dbReference type="AlphaFoldDB" id="A0A0J6CZ30"/>
<gene>
    <name evidence="10" type="ORF">AB986_15710</name>
</gene>
<dbReference type="SUPFAM" id="SSF160240">
    <property type="entry name" value="Cation efflux protein cytoplasmic domain-like"/>
    <property type="match status" value="1"/>
</dbReference>
<feature type="transmembrane region" description="Helical" evidence="7">
    <location>
        <begin position="44"/>
        <end position="61"/>
    </location>
</feature>
<dbReference type="InterPro" id="IPR027470">
    <property type="entry name" value="Cation_efflux_CTD"/>
</dbReference>
<keyword evidence="5 7" id="KW-1133">Transmembrane helix</keyword>
<dbReference type="GO" id="GO:0008324">
    <property type="term" value="F:monoatomic cation transmembrane transporter activity"/>
    <property type="evidence" value="ECO:0007669"/>
    <property type="project" value="InterPro"/>
</dbReference>
<dbReference type="Gene3D" id="1.20.1510.10">
    <property type="entry name" value="Cation efflux protein transmembrane domain"/>
    <property type="match status" value="1"/>
</dbReference>
<evidence type="ECO:0000256" key="6">
    <source>
        <dbReference type="ARBA" id="ARBA00023136"/>
    </source>
</evidence>
<dbReference type="NCBIfam" id="TIGR01297">
    <property type="entry name" value="CDF"/>
    <property type="match status" value="1"/>
</dbReference>
<evidence type="ECO:0000256" key="5">
    <source>
        <dbReference type="ARBA" id="ARBA00022989"/>
    </source>
</evidence>
<dbReference type="InterPro" id="IPR027469">
    <property type="entry name" value="Cation_efflux_TMD_sf"/>
</dbReference>
<evidence type="ECO:0000259" key="8">
    <source>
        <dbReference type="Pfam" id="PF01545"/>
    </source>
</evidence>
<keyword evidence="3" id="KW-0813">Transport</keyword>
<evidence type="ECO:0000256" key="7">
    <source>
        <dbReference type="SAM" id="Phobius"/>
    </source>
</evidence>
<protein>
    <submittedName>
        <fullName evidence="10">Transporter</fullName>
    </submittedName>
</protein>
<accession>A0A0J6CZ30</accession>
<dbReference type="Gene3D" id="3.30.70.1350">
    <property type="entry name" value="Cation efflux protein, cytoplasmic domain"/>
    <property type="match status" value="1"/>
</dbReference>
<evidence type="ECO:0000313" key="11">
    <source>
        <dbReference type="Proteomes" id="UP000035996"/>
    </source>
</evidence>
<comment type="subcellular location">
    <subcellularLocation>
        <location evidence="1">Membrane</location>
        <topology evidence="1">Multi-pass membrane protein</topology>
    </subcellularLocation>
</comment>
<feature type="transmembrane region" description="Helical" evidence="7">
    <location>
        <begin position="81"/>
        <end position="103"/>
    </location>
</feature>
<reference evidence="10" key="1">
    <citation type="submission" date="2015-06" db="EMBL/GenBank/DDBJ databases">
        <authorList>
            <person name="Liu B."/>
            <person name="Wang J."/>
            <person name="Zhu Y."/>
            <person name="Liu G."/>
            <person name="Chen Q."/>
            <person name="Zheng C."/>
            <person name="Che J."/>
            <person name="Ge C."/>
            <person name="Shi H."/>
            <person name="Pan Z."/>
            <person name="Liu X."/>
        </authorList>
    </citation>
    <scope>NUCLEOTIDE SEQUENCE [LARGE SCALE GENOMIC DNA]</scope>
    <source>
        <strain evidence="10">DSM 16346</strain>
    </source>
</reference>
<keyword evidence="6 7" id="KW-0472">Membrane</keyword>
<feature type="transmembrane region" description="Helical" evidence="7">
    <location>
        <begin position="12"/>
        <end position="32"/>
    </location>
</feature>
<dbReference type="FunFam" id="1.20.1510.10:FF:000006">
    <property type="entry name" value="Divalent cation efflux transporter"/>
    <property type="match status" value="1"/>
</dbReference>
<evidence type="ECO:0000256" key="3">
    <source>
        <dbReference type="ARBA" id="ARBA00022448"/>
    </source>
</evidence>
<dbReference type="InterPro" id="IPR036837">
    <property type="entry name" value="Cation_efflux_CTD_sf"/>
</dbReference>
<sequence length="287" mass="31207">MKKMNALRGVWISITAYLLLSIAKLFAGYFLGSEALLADGWNNASDIVASVAILIGMKISLKPRDRNHPYGHSRAETVSSLFASFVMMAIGLQVLFHTASILIQGPKSPPPLSSAWIALLGVLVMSSVYFYNKKLAIKTKSHALMAAAKDNLSDALVSVGAFIGIIGASLHMYWLDPLTGFIVGLIICKTAFGIFKESSLMLTDGFDTDKLNEIQTTIKEIDGVEALVDIKARMAGSSVIVDAIVEVAPDLNIKEGHFITDEIEARLEKDYDIRTAHIHIEPGQRSQ</sequence>
<dbReference type="PANTHER" id="PTHR43840:SF50">
    <property type="entry name" value="MANGANESE EFFLUX SYSTEM PROTEIN MNES"/>
    <property type="match status" value="1"/>
</dbReference>
<dbReference type="EMBL" id="LELK01000004">
    <property type="protein sequence ID" value="KMM37304.1"/>
    <property type="molecule type" value="Genomic_DNA"/>
</dbReference>
<evidence type="ECO:0000256" key="4">
    <source>
        <dbReference type="ARBA" id="ARBA00022692"/>
    </source>
</evidence>
<dbReference type="PATRIC" id="fig|157733.3.peg.1224"/>
<feature type="domain" description="Cation efflux protein cytoplasmic" evidence="9">
    <location>
        <begin position="208"/>
        <end position="282"/>
    </location>
</feature>
<organism evidence="10 11">
    <name type="scientific">Guptibacillus hwajinpoensis</name>
    <dbReference type="NCBI Taxonomy" id="208199"/>
    <lineage>
        <taxon>Bacteria</taxon>
        <taxon>Bacillati</taxon>
        <taxon>Bacillota</taxon>
        <taxon>Bacilli</taxon>
        <taxon>Bacillales</taxon>
        <taxon>Guptibacillaceae</taxon>
        <taxon>Guptibacillus</taxon>
    </lineage>
</organism>
<dbReference type="SUPFAM" id="SSF161111">
    <property type="entry name" value="Cation efflux protein transmembrane domain-like"/>
    <property type="match status" value="1"/>
</dbReference>
<dbReference type="STRING" id="157733.AB986_15710"/>
<dbReference type="GO" id="GO:0016020">
    <property type="term" value="C:membrane"/>
    <property type="evidence" value="ECO:0007669"/>
    <property type="project" value="UniProtKB-SubCell"/>
</dbReference>
<evidence type="ECO:0000259" key="9">
    <source>
        <dbReference type="Pfam" id="PF16916"/>
    </source>
</evidence>
<name>A0A0J6CZ30_9BACL</name>
<dbReference type="InterPro" id="IPR050291">
    <property type="entry name" value="CDF_Transporter"/>
</dbReference>
<evidence type="ECO:0000256" key="2">
    <source>
        <dbReference type="ARBA" id="ARBA00008114"/>
    </source>
</evidence>
<feature type="transmembrane region" description="Helical" evidence="7">
    <location>
        <begin position="115"/>
        <end position="131"/>
    </location>
</feature>
<proteinExistence type="inferred from homology"/>
<dbReference type="Pfam" id="PF16916">
    <property type="entry name" value="ZT_dimer"/>
    <property type="match status" value="1"/>
</dbReference>
<keyword evidence="4 7" id="KW-0812">Transmembrane</keyword>
<dbReference type="InterPro" id="IPR058533">
    <property type="entry name" value="Cation_efflux_TM"/>
</dbReference>
<evidence type="ECO:0000313" key="10">
    <source>
        <dbReference type="EMBL" id="KMM37304.1"/>
    </source>
</evidence>